<name>A0A8T1V2M6_9STRA</name>
<dbReference type="Proteomes" id="UP000688947">
    <property type="component" value="Unassembled WGS sequence"/>
</dbReference>
<accession>A0A8T1V2M6</accession>
<keyword evidence="1" id="KW-0472">Membrane</keyword>
<evidence type="ECO:0000313" key="2">
    <source>
        <dbReference type="EMBL" id="KAG6973670.1"/>
    </source>
</evidence>
<proteinExistence type="predicted"/>
<organism evidence="2 3">
    <name type="scientific">Phytophthora cactorum</name>
    <dbReference type="NCBI Taxonomy" id="29920"/>
    <lineage>
        <taxon>Eukaryota</taxon>
        <taxon>Sar</taxon>
        <taxon>Stramenopiles</taxon>
        <taxon>Oomycota</taxon>
        <taxon>Peronosporomycetes</taxon>
        <taxon>Peronosporales</taxon>
        <taxon>Peronosporaceae</taxon>
        <taxon>Phytophthora</taxon>
    </lineage>
</organism>
<sequence>MYPWTTYDSQRRLCSKENRRRSRQRLPVLKHWNPRAAPVRYDYVYSVCIYPLIMHLLTALCYTIRAQGVPVSFEHHSD</sequence>
<gene>
    <name evidence="2" type="ORF">JG687_00000745</name>
</gene>
<feature type="transmembrane region" description="Helical" evidence="1">
    <location>
        <begin position="43"/>
        <end position="64"/>
    </location>
</feature>
<evidence type="ECO:0000313" key="3">
    <source>
        <dbReference type="Proteomes" id="UP000688947"/>
    </source>
</evidence>
<evidence type="ECO:0000256" key="1">
    <source>
        <dbReference type="SAM" id="Phobius"/>
    </source>
</evidence>
<dbReference type="EMBL" id="JAENGZ010000016">
    <property type="protein sequence ID" value="KAG6973670.1"/>
    <property type="molecule type" value="Genomic_DNA"/>
</dbReference>
<keyword evidence="1" id="KW-0812">Transmembrane</keyword>
<protein>
    <submittedName>
        <fullName evidence="2">Uncharacterized protein</fullName>
    </submittedName>
</protein>
<keyword evidence="1" id="KW-1133">Transmembrane helix</keyword>
<comment type="caution">
    <text evidence="2">The sequence shown here is derived from an EMBL/GenBank/DDBJ whole genome shotgun (WGS) entry which is preliminary data.</text>
</comment>
<dbReference type="AlphaFoldDB" id="A0A8T1V2M6"/>
<reference evidence="2" key="1">
    <citation type="submission" date="2021-01" db="EMBL/GenBank/DDBJ databases">
        <title>Phytophthora aleatoria, a newly-described species from Pinus radiata is distinct from Phytophthora cactorum isolates based on comparative genomics.</title>
        <authorList>
            <person name="Mcdougal R."/>
            <person name="Panda P."/>
            <person name="Williams N."/>
            <person name="Studholme D.J."/>
        </authorList>
    </citation>
    <scope>NUCLEOTIDE SEQUENCE</scope>
    <source>
        <strain evidence="2">NZFS 3830</strain>
    </source>
</reference>